<accession>A0A3S1HDD8</accession>
<keyword evidence="3" id="KW-1185">Reference proteome</keyword>
<gene>
    <name evidence="2" type="ORF">EGW08_015128</name>
</gene>
<evidence type="ECO:0000313" key="2">
    <source>
        <dbReference type="EMBL" id="RUS77112.1"/>
    </source>
</evidence>
<organism evidence="2 3">
    <name type="scientific">Elysia chlorotica</name>
    <name type="common">Eastern emerald elysia</name>
    <name type="synonym">Sea slug</name>
    <dbReference type="NCBI Taxonomy" id="188477"/>
    <lineage>
        <taxon>Eukaryota</taxon>
        <taxon>Metazoa</taxon>
        <taxon>Spiralia</taxon>
        <taxon>Lophotrochozoa</taxon>
        <taxon>Mollusca</taxon>
        <taxon>Gastropoda</taxon>
        <taxon>Heterobranchia</taxon>
        <taxon>Euthyneura</taxon>
        <taxon>Panpulmonata</taxon>
        <taxon>Sacoglossa</taxon>
        <taxon>Placobranchoidea</taxon>
        <taxon>Plakobranchidae</taxon>
        <taxon>Elysia</taxon>
    </lineage>
</organism>
<feature type="compositionally biased region" description="Basic residues" evidence="1">
    <location>
        <begin position="102"/>
        <end position="117"/>
    </location>
</feature>
<evidence type="ECO:0000313" key="3">
    <source>
        <dbReference type="Proteomes" id="UP000271974"/>
    </source>
</evidence>
<name>A0A3S1HDD8_ELYCH</name>
<feature type="compositionally biased region" description="Polar residues" evidence="1">
    <location>
        <begin position="146"/>
        <end position="172"/>
    </location>
</feature>
<dbReference type="Proteomes" id="UP000271974">
    <property type="component" value="Unassembled WGS sequence"/>
</dbReference>
<dbReference type="AlphaFoldDB" id="A0A3S1HDD8"/>
<proteinExistence type="predicted"/>
<feature type="region of interest" description="Disordered" evidence="1">
    <location>
        <begin position="1"/>
        <end position="41"/>
    </location>
</feature>
<feature type="compositionally biased region" description="Basic residues" evidence="1">
    <location>
        <begin position="1"/>
        <end position="19"/>
    </location>
</feature>
<sequence>MMKKLRRRLSLTLHNKRGASAHASSSAASGGGVGSAAGGISRSRTLSEDRLDYLSDIAERQLTIDDLANALTEQDEEGEEGIIDLDTPQRDTHRHATEDLHHHHHQQHQKEPHHQHHQQQQQHYYYYHSHQRFRPLSGVAGGGSLHHQQFQPYHHSQPQLNQLRAPSLSSAASFQEGDLADLTEDSSPLSGSADVLSPFRANGEFFLSQSSVLLVSL</sequence>
<comment type="caution">
    <text evidence="2">The sequence shown here is derived from an EMBL/GenBank/DDBJ whole genome shotgun (WGS) entry which is preliminary data.</text>
</comment>
<dbReference type="OrthoDB" id="6153570at2759"/>
<protein>
    <submittedName>
        <fullName evidence="2">Uncharacterized protein</fullName>
    </submittedName>
</protein>
<evidence type="ECO:0000256" key="1">
    <source>
        <dbReference type="SAM" id="MobiDB-lite"/>
    </source>
</evidence>
<feature type="region of interest" description="Disordered" evidence="1">
    <location>
        <begin position="96"/>
        <end position="122"/>
    </location>
</feature>
<feature type="region of interest" description="Disordered" evidence="1">
    <location>
        <begin position="136"/>
        <end position="172"/>
    </location>
</feature>
<dbReference type="EMBL" id="RQTK01000609">
    <property type="protein sequence ID" value="RUS77112.1"/>
    <property type="molecule type" value="Genomic_DNA"/>
</dbReference>
<reference evidence="2 3" key="1">
    <citation type="submission" date="2019-01" db="EMBL/GenBank/DDBJ databases">
        <title>A draft genome assembly of the solar-powered sea slug Elysia chlorotica.</title>
        <authorList>
            <person name="Cai H."/>
            <person name="Li Q."/>
            <person name="Fang X."/>
            <person name="Li J."/>
            <person name="Curtis N.E."/>
            <person name="Altenburger A."/>
            <person name="Shibata T."/>
            <person name="Feng M."/>
            <person name="Maeda T."/>
            <person name="Schwartz J.A."/>
            <person name="Shigenobu S."/>
            <person name="Lundholm N."/>
            <person name="Nishiyama T."/>
            <person name="Yang H."/>
            <person name="Hasebe M."/>
            <person name="Li S."/>
            <person name="Pierce S.K."/>
            <person name="Wang J."/>
        </authorList>
    </citation>
    <scope>NUCLEOTIDE SEQUENCE [LARGE SCALE GENOMIC DNA]</scope>
    <source>
        <strain evidence="2">EC2010</strain>
        <tissue evidence="2">Whole organism of an adult</tissue>
    </source>
</reference>